<evidence type="ECO:0000313" key="13">
    <source>
        <dbReference type="Proteomes" id="UP001449657"/>
    </source>
</evidence>
<evidence type="ECO:0000256" key="5">
    <source>
        <dbReference type="ARBA" id="ARBA00022801"/>
    </source>
</evidence>
<feature type="transmembrane region" description="Helical" evidence="10">
    <location>
        <begin position="332"/>
        <end position="355"/>
    </location>
</feature>
<evidence type="ECO:0000256" key="3">
    <source>
        <dbReference type="ARBA" id="ARBA00022679"/>
    </source>
</evidence>
<keyword evidence="13" id="KW-1185">Reference proteome</keyword>
<feature type="transmembrane region" description="Helical" evidence="10">
    <location>
        <begin position="46"/>
        <end position="67"/>
    </location>
</feature>
<feature type="transmembrane region" description="Helical" evidence="10">
    <location>
        <begin position="395"/>
        <end position="419"/>
    </location>
</feature>
<dbReference type="InterPro" id="IPR022790">
    <property type="entry name" value="GH26_dom"/>
</dbReference>
<keyword evidence="6 10" id="KW-1133">Transmembrane helix</keyword>
<dbReference type="Pfam" id="PF13641">
    <property type="entry name" value="Glyco_tranf_2_3"/>
    <property type="match status" value="1"/>
</dbReference>
<dbReference type="InterPro" id="IPR029044">
    <property type="entry name" value="Nucleotide-diphossugar_trans"/>
</dbReference>
<keyword evidence="4 10" id="KW-0812">Transmembrane</keyword>
<evidence type="ECO:0000256" key="6">
    <source>
        <dbReference type="ARBA" id="ARBA00022989"/>
    </source>
</evidence>
<dbReference type="PROSITE" id="PS51764">
    <property type="entry name" value="GH26"/>
    <property type="match status" value="1"/>
</dbReference>
<feature type="transmembrane region" description="Helical" evidence="10">
    <location>
        <begin position="466"/>
        <end position="487"/>
    </location>
</feature>
<feature type="transmembrane region" description="Helical" evidence="10">
    <location>
        <begin position="439"/>
        <end position="460"/>
    </location>
</feature>
<evidence type="ECO:0000256" key="8">
    <source>
        <dbReference type="ARBA" id="ARBA00023295"/>
    </source>
</evidence>
<name>A0ABZ2Z8F1_9BACT</name>
<keyword evidence="5 9" id="KW-0378">Hydrolase</keyword>
<keyword evidence="7 10" id="KW-0472">Membrane</keyword>
<keyword evidence="8 9" id="KW-0326">Glycosidase</keyword>
<protein>
    <submittedName>
        <fullName evidence="12">Glycosyltransferase family 2 protein</fullName>
    </submittedName>
</protein>
<comment type="similarity">
    <text evidence="9">Belongs to the glycosyl hydrolase 26 family.</text>
</comment>
<evidence type="ECO:0000256" key="1">
    <source>
        <dbReference type="ARBA" id="ARBA00004141"/>
    </source>
</evidence>
<dbReference type="PANTHER" id="PTHR43867:SF2">
    <property type="entry name" value="CELLULOSE SYNTHASE CATALYTIC SUBUNIT A [UDP-FORMING]"/>
    <property type="match status" value="1"/>
</dbReference>
<evidence type="ECO:0000259" key="11">
    <source>
        <dbReference type="PROSITE" id="PS51764"/>
    </source>
</evidence>
<dbReference type="PANTHER" id="PTHR43867">
    <property type="entry name" value="CELLULOSE SYNTHASE CATALYTIC SUBUNIT A [UDP-FORMING]"/>
    <property type="match status" value="1"/>
</dbReference>
<dbReference type="InterPro" id="IPR017853">
    <property type="entry name" value="GH"/>
</dbReference>
<comment type="subcellular location">
    <subcellularLocation>
        <location evidence="1">Membrane</location>
        <topology evidence="1">Multi-pass membrane protein</topology>
    </subcellularLocation>
</comment>
<dbReference type="SUPFAM" id="SSF53448">
    <property type="entry name" value="Nucleotide-diphospho-sugar transferases"/>
    <property type="match status" value="1"/>
</dbReference>
<dbReference type="Gene3D" id="3.20.20.80">
    <property type="entry name" value="Glycosidases"/>
    <property type="match status" value="2"/>
</dbReference>
<evidence type="ECO:0000256" key="10">
    <source>
        <dbReference type="SAM" id="Phobius"/>
    </source>
</evidence>
<feature type="transmembrane region" description="Helical" evidence="10">
    <location>
        <begin position="20"/>
        <end position="37"/>
    </location>
</feature>
<keyword evidence="2" id="KW-0328">Glycosyltransferase</keyword>
<dbReference type="Pfam" id="PF02156">
    <property type="entry name" value="Glyco_hydro_26"/>
    <property type="match status" value="1"/>
</dbReference>
<dbReference type="CDD" id="cd06421">
    <property type="entry name" value="CESA_CelA_like"/>
    <property type="match status" value="1"/>
</dbReference>
<accession>A0ABZ2Z8F1</accession>
<feature type="transmembrane region" description="Helical" evidence="10">
    <location>
        <begin position="531"/>
        <end position="548"/>
    </location>
</feature>
<sequence>MRELKQAPQPTRSDMLSLRLMIAIGTLGLCFFLYCLLRPTHIGHPVLYWMFVSATVFACLRILHEWYHYLFISVPKPKPGNRQFSVDILTTFCPGEPYEMIVQTLEAMQAVTYPHTSWLCDEADDPYLKEVCRKLGVRHVTRNHRTNAKAGNINNALQFATGELCVILDPDHIPSPDLLDPIVPFFNDENIGYVQIVQAYYNLGDSLIAKGAAQQTFHFYGPMMMTMNRYGTVLAIGANCTFRRAALDSIGGHAAGLAEDMHTAMQLHAKGWKSAYLPAVLTEGRVPSTLSAYYKQQLKWARGSLELLFVTYPKLFRKFTWAQRLHYGTAPLHYLSGLIFGLNFIVPVLALSMGIIPFKMDLVLFALAGLPFLVSILAIRHFVQRWVMGRGERGNHVLGGVLLIGTWWVHIVGLVYTIIRKKVPYIPTPKDDKEKDNWILNLPNIIVAVCSLTAIVYGLYIDWNPYTWIMAGIAGINFLVMSCNIAISRQKDVQEMRTQFRVLRNSFSYYRTLKQYFWNFRHGIYAGLRQFAFPIMLLMAISTLYLFGSTQQAYLSGEPGSQAREPIFYTGVFQPSEPGGITRREGWEGFQREFATHADIVSLYIPWGDGPQSELPFPLAEEIYRNGSAPMITWEPWASGFAFSANDPELARERKVMSRITAGVFDGYVKKFARQVRALNRPVFIRFAHEADNPAYPWSPEGGNTAGEAKNAWRHVHDLFQAERAYNAVWVWNPWKPEAVEPGFPGRRYVDWIGVTMLNYDTLSANGKDYTFAELYAPFRRKSIFRSGLPVMVAEGGSLRGERQKRWMEDAAKSITGSFREVQAFVVFNSAFDKNVPPGANVPQIDWQLQDGGDFFRLTRGKPGAVAPLKQLHFIQPPVQMASRPRWTDTLRGMQYQKGGNWFRNLHTLTRAEVVNDFREMRTVGVNTVRRYGPGAYDRNVLVAAAETGIGLHYGFWLPPVGDALADAETMQKKADAIVAEVGRMKHHPEIKAWSLANTAFKLLQYRFVKPAYLYQQKAYTAWLRGLVQRIRETDPGRPVTIDVDAQGNLAGMLQYLTDEIPQAAAFGVVLPPGGEGLVQLKDVAAPWFLSATPVQLYATAGPEETGVFVAAWQDEEATNRVTFNGLLDVEGRHKPDWHRLRAIWHPTLPSKSLPPVNILRPAVTASEGKTLEYRALIMEHGNWRYAVDGDVTFEWVLVRLNREGKAVRKERLGKGAVMKVEIPFNPAAYRLHVSAAKGSDVSVAAVTLNTPI</sequence>
<feature type="active site" description="Proton donor" evidence="9">
    <location>
        <position position="690"/>
    </location>
</feature>
<organism evidence="12 13">
    <name type="scientific">Chitinophaga caseinilytica</name>
    <dbReference type="NCBI Taxonomy" id="2267521"/>
    <lineage>
        <taxon>Bacteria</taxon>
        <taxon>Pseudomonadati</taxon>
        <taxon>Bacteroidota</taxon>
        <taxon>Chitinophagia</taxon>
        <taxon>Chitinophagales</taxon>
        <taxon>Chitinophagaceae</taxon>
        <taxon>Chitinophaga</taxon>
    </lineage>
</organism>
<evidence type="ECO:0000256" key="7">
    <source>
        <dbReference type="ARBA" id="ARBA00023136"/>
    </source>
</evidence>
<proteinExistence type="inferred from homology"/>
<evidence type="ECO:0000256" key="9">
    <source>
        <dbReference type="PROSITE-ProRule" id="PRU01100"/>
    </source>
</evidence>
<evidence type="ECO:0000256" key="2">
    <source>
        <dbReference type="ARBA" id="ARBA00022676"/>
    </source>
</evidence>
<dbReference type="InterPro" id="IPR050321">
    <property type="entry name" value="Glycosyltr_2/OpgH_subfam"/>
</dbReference>
<feature type="transmembrane region" description="Helical" evidence="10">
    <location>
        <begin position="362"/>
        <end position="383"/>
    </location>
</feature>
<dbReference type="EMBL" id="CP150096">
    <property type="protein sequence ID" value="WZN46789.1"/>
    <property type="molecule type" value="Genomic_DNA"/>
</dbReference>
<evidence type="ECO:0000256" key="4">
    <source>
        <dbReference type="ARBA" id="ARBA00022692"/>
    </source>
</evidence>
<gene>
    <name evidence="12" type="ORF">WJU22_01145</name>
</gene>
<feature type="active site" description="Nucleophile" evidence="9">
    <location>
        <position position="795"/>
    </location>
</feature>
<dbReference type="SUPFAM" id="SSF51445">
    <property type="entry name" value="(Trans)glycosidases"/>
    <property type="match status" value="2"/>
</dbReference>
<dbReference type="RefSeq" id="WP_341841471.1">
    <property type="nucleotide sequence ID" value="NZ_CP149792.1"/>
</dbReference>
<keyword evidence="3" id="KW-0808">Transferase</keyword>
<feature type="domain" description="GH26" evidence="11">
    <location>
        <begin position="548"/>
        <end position="861"/>
    </location>
</feature>
<reference evidence="12 13" key="1">
    <citation type="submission" date="2024-03" db="EMBL/GenBank/DDBJ databases">
        <title>Chitinophaga caseinilytica sp. nov., a casein hydrolysing bacterium isolated from forest soil.</title>
        <authorList>
            <person name="Lee D.S."/>
            <person name="Han D.M."/>
            <person name="Baek J.H."/>
            <person name="Choi D.G."/>
            <person name="Jeon J.H."/>
            <person name="Jeon C.O."/>
        </authorList>
    </citation>
    <scope>NUCLEOTIDE SEQUENCE [LARGE SCALE GENOMIC DNA]</scope>
    <source>
        <strain evidence="12 13">KACC 19118</strain>
    </source>
</reference>
<evidence type="ECO:0000313" key="12">
    <source>
        <dbReference type="EMBL" id="WZN46789.1"/>
    </source>
</evidence>
<dbReference type="Gene3D" id="3.90.550.10">
    <property type="entry name" value="Spore Coat Polysaccharide Biosynthesis Protein SpsA, Chain A"/>
    <property type="match status" value="1"/>
</dbReference>
<dbReference type="Proteomes" id="UP001449657">
    <property type="component" value="Chromosome"/>
</dbReference>